<evidence type="ECO:0000313" key="2">
    <source>
        <dbReference type="EMBL" id="KAF4307384.1"/>
    </source>
</evidence>
<protein>
    <submittedName>
        <fullName evidence="1">Uncharacterized protein</fullName>
    </submittedName>
</protein>
<gene>
    <name evidence="1" type="ORF">GTA08_BOTSDO09935</name>
    <name evidence="2" type="ORF">GTA08_BOTSDO14102</name>
</gene>
<reference evidence="1 3" key="1">
    <citation type="submission" date="2020-04" db="EMBL/GenBank/DDBJ databases">
        <title>Genome Assembly and Annotation of Botryosphaeria dothidea sdau 11-99, a Latent Pathogen of Apple Fruit Ring Rot in China.</title>
        <authorList>
            <person name="Yu C."/>
            <person name="Diao Y."/>
            <person name="Lu Q."/>
            <person name="Zhao J."/>
            <person name="Cui S."/>
            <person name="Peng C."/>
            <person name="He B."/>
            <person name="Liu H."/>
        </authorList>
    </citation>
    <scope>NUCLEOTIDE SEQUENCE [LARGE SCALE GENOMIC DNA]</scope>
    <source>
        <strain evidence="3">sdau11-99</strain>
        <strain evidence="1">Sdau11-99</strain>
    </source>
</reference>
<accession>A0A8H4IJX7</accession>
<dbReference type="Proteomes" id="UP000572817">
    <property type="component" value="Unassembled WGS sequence"/>
</dbReference>
<organism evidence="1 3">
    <name type="scientific">Botryosphaeria dothidea</name>
    <dbReference type="NCBI Taxonomy" id="55169"/>
    <lineage>
        <taxon>Eukaryota</taxon>
        <taxon>Fungi</taxon>
        <taxon>Dikarya</taxon>
        <taxon>Ascomycota</taxon>
        <taxon>Pezizomycotina</taxon>
        <taxon>Dothideomycetes</taxon>
        <taxon>Dothideomycetes incertae sedis</taxon>
        <taxon>Botryosphaeriales</taxon>
        <taxon>Botryosphaeriaceae</taxon>
        <taxon>Botryosphaeria</taxon>
    </lineage>
</organism>
<dbReference type="EMBL" id="WWBZ02000024">
    <property type="protein sequence ID" value="KAF4307384.1"/>
    <property type="molecule type" value="Genomic_DNA"/>
</dbReference>
<dbReference type="AlphaFoldDB" id="A0A8H4IJX7"/>
<evidence type="ECO:0000313" key="3">
    <source>
        <dbReference type="Proteomes" id="UP000572817"/>
    </source>
</evidence>
<name>A0A8H4IJX7_9PEZI</name>
<comment type="caution">
    <text evidence="1">The sequence shown here is derived from an EMBL/GenBank/DDBJ whole genome shotgun (WGS) entry which is preliminary data.</text>
</comment>
<proteinExistence type="predicted"/>
<dbReference type="OrthoDB" id="10003767at2759"/>
<dbReference type="EMBL" id="WWBZ02000073">
    <property type="protein sequence ID" value="KAF4302506.1"/>
    <property type="molecule type" value="Genomic_DNA"/>
</dbReference>
<sequence>MTSKHPQQPQRFPIIGVHHLYSILLEAFPWPTDIDPEASVMVLTHFGPLYIMVDESSGDTRCSIANWSFGKAVPRFLGWAAFPNFLLADWEYEMTSTDRTQDDGKPSEHEFTWNDYRLIERSDTVSTSGKSLRRDRGVLPLRYHPS</sequence>
<evidence type="ECO:0000313" key="1">
    <source>
        <dbReference type="EMBL" id="KAF4302506.1"/>
    </source>
</evidence>
<keyword evidence="3" id="KW-1185">Reference proteome</keyword>